<dbReference type="HOGENOM" id="CLU_394605_0_0_1"/>
<gene>
    <name evidence="2" type="ORF">GALMADRAFT_236805</name>
</gene>
<feature type="compositionally biased region" description="Basic and acidic residues" evidence="1">
    <location>
        <begin position="134"/>
        <end position="150"/>
    </location>
</feature>
<dbReference type="PANTHER" id="PTHR13484:SF0">
    <property type="entry name" value="PRE-MRNA 3'-END-PROCESSING FACTOR FIP1"/>
    <property type="match status" value="1"/>
</dbReference>
<feature type="compositionally biased region" description="Polar residues" evidence="1">
    <location>
        <begin position="689"/>
        <end position="699"/>
    </location>
</feature>
<dbReference type="GO" id="GO:0005847">
    <property type="term" value="C:mRNA cleavage and polyadenylation specificity factor complex"/>
    <property type="evidence" value="ECO:0007669"/>
    <property type="project" value="TreeGrafter"/>
</dbReference>
<feature type="region of interest" description="Disordered" evidence="1">
    <location>
        <begin position="372"/>
        <end position="463"/>
    </location>
</feature>
<feature type="compositionally biased region" description="Basic and acidic residues" evidence="1">
    <location>
        <begin position="521"/>
        <end position="555"/>
    </location>
</feature>
<dbReference type="Proteomes" id="UP000027222">
    <property type="component" value="Unassembled WGS sequence"/>
</dbReference>
<organism evidence="2 3">
    <name type="scientific">Galerina marginata (strain CBS 339.88)</name>
    <dbReference type="NCBI Taxonomy" id="685588"/>
    <lineage>
        <taxon>Eukaryota</taxon>
        <taxon>Fungi</taxon>
        <taxon>Dikarya</taxon>
        <taxon>Basidiomycota</taxon>
        <taxon>Agaricomycotina</taxon>
        <taxon>Agaricomycetes</taxon>
        <taxon>Agaricomycetidae</taxon>
        <taxon>Agaricales</taxon>
        <taxon>Agaricineae</taxon>
        <taxon>Strophariaceae</taxon>
        <taxon>Galerina</taxon>
    </lineage>
</organism>
<dbReference type="OrthoDB" id="2670688at2759"/>
<evidence type="ECO:0000256" key="1">
    <source>
        <dbReference type="SAM" id="MobiDB-lite"/>
    </source>
</evidence>
<feature type="region of interest" description="Disordered" evidence="1">
    <location>
        <begin position="514"/>
        <end position="561"/>
    </location>
</feature>
<evidence type="ECO:0000313" key="2">
    <source>
        <dbReference type="EMBL" id="KDR84129.1"/>
    </source>
</evidence>
<feature type="compositionally biased region" description="Basic residues" evidence="1">
    <location>
        <begin position="587"/>
        <end position="614"/>
    </location>
</feature>
<accession>A0A067TW17</accession>
<feature type="region of interest" description="Disordered" evidence="1">
    <location>
        <begin position="339"/>
        <end position="358"/>
    </location>
</feature>
<feature type="region of interest" description="Disordered" evidence="1">
    <location>
        <begin position="585"/>
        <end position="699"/>
    </location>
</feature>
<dbReference type="EMBL" id="KL142368">
    <property type="protein sequence ID" value="KDR84129.1"/>
    <property type="molecule type" value="Genomic_DNA"/>
</dbReference>
<dbReference type="STRING" id="685588.A0A067TW17"/>
<feature type="compositionally biased region" description="Basic and acidic residues" evidence="1">
    <location>
        <begin position="404"/>
        <end position="413"/>
    </location>
</feature>
<feature type="region of interest" description="Disordered" evidence="1">
    <location>
        <begin position="303"/>
        <end position="323"/>
    </location>
</feature>
<reference evidence="3" key="1">
    <citation type="journal article" date="2014" name="Proc. Natl. Acad. Sci. U.S.A.">
        <title>Extensive sampling of basidiomycete genomes demonstrates inadequacy of the white-rot/brown-rot paradigm for wood decay fungi.</title>
        <authorList>
            <person name="Riley R."/>
            <person name="Salamov A.A."/>
            <person name="Brown D.W."/>
            <person name="Nagy L.G."/>
            <person name="Floudas D."/>
            <person name="Held B.W."/>
            <person name="Levasseur A."/>
            <person name="Lombard V."/>
            <person name="Morin E."/>
            <person name="Otillar R."/>
            <person name="Lindquist E.A."/>
            <person name="Sun H."/>
            <person name="LaButti K.M."/>
            <person name="Schmutz J."/>
            <person name="Jabbour D."/>
            <person name="Luo H."/>
            <person name="Baker S.E."/>
            <person name="Pisabarro A.G."/>
            <person name="Walton J.D."/>
            <person name="Blanchette R.A."/>
            <person name="Henrissat B."/>
            <person name="Martin F."/>
            <person name="Cullen D."/>
            <person name="Hibbett D.S."/>
            <person name="Grigoriev I.V."/>
        </authorList>
    </citation>
    <scope>NUCLEOTIDE SEQUENCE [LARGE SCALE GENOMIC DNA]</scope>
    <source>
        <strain evidence="3">CBS 339.88</strain>
    </source>
</reference>
<dbReference type="PANTHER" id="PTHR13484">
    <property type="entry name" value="FIP1-LIKE 1 PROTEIN"/>
    <property type="match status" value="1"/>
</dbReference>
<protein>
    <submittedName>
        <fullName evidence="2">Uncharacterized protein</fullName>
    </submittedName>
</protein>
<feature type="compositionally biased region" description="Polar residues" evidence="1">
    <location>
        <begin position="454"/>
        <end position="463"/>
    </location>
</feature>
<keyword evidence="3" id="KW-1185">Reference proteome</keyword>
<dbReference type="AlphaFoldDB" id="A0A067TW17"/>
<proteinExistence type="predicted"/>
<sequence>MRGLGRERSVGAVAAGGGGATVVHPDLSLGLGVRDFAPVGSGFGGPSELTSFFPAVNDGGGTASEGGQSQLPEHALISQLLVKVQELEETNTRILRQQTETATQLSAVQRDTAHITKVYETLADPEAVELELEDGARSPDTARDRDRDRTPSMQTIRFMSLRRTLEDEMSMSTSTSLEDSAVDLDLSSTSFGADGTCIVRPDFLSTAPKNRKSVMGLFDEPRGLGEDDGGEDGAPGQDRDDDDNVFGTFGFGPSSLMSTAHVSSGPRPPNTNTNTNSGALSPLHFLSFSPALTSRPTLQTELNKEFGDGQGQGQGQGHGSWSRHNHHLRASSLYDISQFSSSDAGSAPPSPSPLLGPGLGFLRPAAAAAAASGRRVSDWDGDEDEDEVRDGDLGEAASTSASGPERDRNRDGVKLGPGLKPPQRTPLLMSSNSLRLAVEPPTPDKPYEHRRRMGQTQAGGTVSTPILADGLNLNLAMDSDLDLGLDLEATKSPRIKMISETLRARTNRWVERRIRRSRSRSRSDERRDGERRTERDERRQEREREKEQHVEEERRPRKKKSMIGDRLSLVVDGLVDRFDTFSGAARARPKLQSRSRSRSRSGSRSKSRSRSRRRADKELEEGVEVEGAGYDEYASEDGSSRAPTPMYHDAKSDTHSNSNPDSPLSSPPPEEAEAEDLDPTAQPIHTHKTSSQTQIRKLK</sequence>
<feature type="compositionally biased region" description="Gly residues" evidence="1">
    <location>
        <begin position="308"/>
        <end position="318"/>
    </location>
</feature>
<feature type="compositionally biased region" description="Acidic residues" evidence="1">
    <location>
        <begin position="379"/>
        <end position="389"/>
    </location>
</feature>
<name>A0A067TW17_GALM3</name>
<feature type="non-terminal residue" evidence="2">
    <location>
        <position position="699"/>
    </location>
</feature>
<feature type="region of interest" description="Disordered" evidence="1">
    <location>
        <begin position="132"/>
        <end position="153"/>
    </location>
</feature>
<feature type="region of interest" description="Disordered" evidence="1">
    <location>
        <begin position="216"/>
        <end position="279"/>
    </location>
</feature>
<dbReference type="InterPro" id="IPR051187">
    <property type="entry name" value="Pre-mRNA_3'-end_processing_reg"/>
</dbReference>
<evidence type="ECO:0000313" key="3">
    <source>
        <dbReference type="Proteomes" id="UP000027222"/>
    </source>
</evidence>